<dbReference type="Gene3D" id="2.160.20.10">
    <property type="entry name" value="Single-stranded right-handed beta-helix, Pectin lyase-like"/>
    <property type="match status" value="1"/>
</dbReference>
<keyword evidence="2" id="KW-0325">Glycoprotein</keyword>
<evidence type="ECO:0000256" key="2">
    <source>
        <dbReference type="ARBA" id="ARBA00023180"/>
    </source>
</evidence>
<dbReference type="GO" id="GO:0046872">
    <property type="term" value="F:metal ion binding"/>
    <property type="evidence" value="ECO:0007669"/>
    <property type="project" value="UniProtKB-KW"/>
</dbReference>
<feature type="signal peptide" evidence="3">
    <location>
        <begin position="1"/>
        <end position="21"/>
    </location>
</feature>
<dbReference type="InterPro" id="IPR011050">
    <property type="entry name" value="Pectin_lyase_fold/virulence"/>
</dbReference>
<accession>A0A8E1QYN0</accession>
<sequence length="582" mass="64687">MKKSLAIMAAVTGLCAQQAMAQYPQITPEAKAKFEAQRAEWEAHSDSAWQVAFPIVKKEAMEGRPYVPWAWRPYDLKQAKIPAFPGAEGGGMYTAGGRGGKVLVVTNLNDDGPGSFRWACEQGGARIIVFNVCGIINLKTPIILRAPYVTIAGQTAPGDGVCIAGESFQVNTHDVIVRHMRFRRGNTHVWNREDSFGGNPVGNIMIDHCSCEWGLDENISFYRHMFDMGDGKPSRKEPTVNVTIQNTISAKALDTYNHAFGSTIGGENTTFMRNLWADNTGRNPSIGWGGVFNFVNNIVYNWVHRTADGGEFSTMSNFINNYYKPGPLTPKDSPIGYRIVKTESRSKNLFPYQQFGRVYAIGNIMEGNEAVTKDNWDGGIQIADKDLKGEGGIPEDVMALMKSNEPFPMAHMTIIPSEKTFDYVLENVGATLPIRDIVDQRIIEEVRTGKAYYVKKLPKENPYGDMWGLSDKSKNEDGFFKYRRLDKDSYKYGIITDPAQMGGYPEYKGEPRVDTDGDGMPDEWEIANGLNPNDPSDANGDCTGDGYTNIEKYINGISTKVKVDWTDLKNNHDTLAGKTKLF</sequence>
<keyword evidence="3" id="KW-0732">Signal</keyword>
<proteinExistence type="predicted"/>
<reference evidence="4 5" key="1">
    <citation type="submission" date="2015-06" db="EMBL/GenBank/DDBJ databases">
        <title>Prevotella sp. 109, sp. nov., a novel member of the family Prevotellaceae isolated from human faeces.</title>
        <authorList>
            <person name="Shkoporov A.N."/>
            <person name="Chaplin A.V."/>
            <person name="Kafarskaia L.I."/>
            <person name="Efimov B.A."/>
        </authorList>
    </citation>
    <scope>NUCLEOTIDE SEQUENCE [LARGE SCALE GENOMIC DNA]</scope>
    <source>
        <strain evidence="4 5">109</strain>
    </source>
</reference>
<organism evidence="4 5">
    <name type="scientific">Xylanibacter rarus</name>
    <dbReference type="NCBI Taxonomy" id="1676614"/>
    <lineage>
        <taxon>Bacteria</taxon>
        <taxon>Pseudomonadati</taxon>
        <taxon>Bacteroidota</taxon>
        <taxon>Bacteroidia</taxon>
        <taxon>Bacteroidales</taxon>
        <taxon>Prevotellaceae</taxon>
        <taxon>Xylanibacter</taxon>
    </lineage>
</organism>
<keyword evidence="4" id="KW-0456">Lyase</keyword>
<comment type="caution">
    <text evidence="4">The sequence shown here is derived from an EMBL/GenBank/DDBJ whole genome shotgun (WGS) entry which is preliminary data.</text>
</comment>
<name>A0A8E1QYN0_9BACT</name>
<dbReference type="SUPFAM" id="SSF51126">
    <property type="entry name" value="Pectin lyase-like"/>
    <property type="match status" value="1"/>
</dbReference>
<dbReference type="PANTHER" id="PTHR42970">
    <property type="entry name" value="PECTATE LYASE C-RELATED"/>
    <property type="match status" value="1"/>
</dbReference>
<dbReference type="AlphaFoldDB" id="A0A8E1QYN0"/>
<dbReference type="EMBL" id="LFQU01000004">
    <property type="protein sequence ID" value="KOO69255.1"/>
    <property type="molecule type" value="Genomic_DNA"/>
</dbReference>
<dbReference type="PANTHER" id="PTHR42970:SF1">
    <property type="entry name" value="PECTATE LYASE C-RELATED"/>
    <property type="match status" value="1"/>
</dbReference>
<keyword evidence="1" id="KW-0479">Metal-binding</keyword>
<dbReference type="GO" id="GO:0016829">
    <property type="term" value="F:lyase activity"/>
    <property type="evidence" value="ECO:0007669"/>
    <property type="project" value="UniProtKB-KW"/>
</dbReference>
<evidence type="ECO:0000256" key="1">
    <source>
        <dbReference type="ARBA" id="ARBA00022723"/>
    </source>
</evidence>
<evidence type="ECO:0000256" key="3">
    <source>
        <dbReference type="SAM" id="SignalP"/>
    </source>
</evidence>
<dbReference type="Proteomes" id="UP000036951">
    <property type="component" value="Unassembled WGS sequence"/>
</dbReference>
<evidence type="ECO:0000313" key="5">
    <source>
        <dbReference type="Proteomes" id="UP000036951"/>
    </source>
</evidence>
<dbReference type="InterPro" id="IPR052063">
    <property type="entry name" value="Polysaccharide_Lyase_1"/>
</dbReference>
<protein>
    <submittedName>
        <fullName evidence="4">Polysaccharide lyase</fullName>
    </submittedName>
</protein>
<dbReference type="InterPro" id="IPR012334">
    <property type="entry name" value="Pectin_lyas_fold"/>
</dbReference>
<dbReference type="RefSeq" id="WP_053397845.1">
    <property type="nucleotide sequence ID" value="NZ_LFQU01000004.1"/>
</dbReference>
<feature type="chain" id="PRO_5034741524" evidence="3">
    <location>
        <begin position="22"/>
        <end position="582"/>
    </location>
</feature>
<evidence type="ECO:0000313" key="4">
    <source>
        <dbReference type="EMBL" id="KOO69255.1"/>
    </source>
</evidence>
<dbReference type="OrthoDB" id="8737820at2"/>
<keyword evidence="5" id="KW-1185">Reference proteome</keyword>
<gene>
    <name evidence="4" type="ORF">ACU52_04030</name>
</gene>